<evidence type="ECO:0000313" key="2">
    <source>
        <dbReference type="EMBL" id="NEW46131.1"/>
    </source>
</evidence>
<dbReference type="AlphaFoldDB" id="A0A6P1D9A3"/>
<name>A0A6P1D9A3_9NOCA</name>
<feature type="region of interest" description="Disordered" evidence="1">
    <location>
        <begin position="1"/>
        <end position="52"/>
    </location>
</feature>
<feature type="compositionally biased region" description="Basic and acidic residues" evidence="1">
    <location>
        <begin position="22"/>
        <end position="52"/>
    </location>
</feature>
<sequence length="52" mass="5667">MASSGIADRATDRGAGFSTSEIRARIKEMFDARTQHIRADGNGSRDRDEGEP</sequence>
<protein>
    <submittedName>
        <fullName evidence="2">Uncharacterized protein</fullName>
    </submittedName>
</protein>
<dbReference type="EMBL" id="JAAGUZ010000043">
    <property type="protein sequence ID" value="NEW46131.1"/>
    <property type="molecule type" value="Genomic_DNA"/>
</dbReference>
<accession>A0A6P1D9A3</accession>
<evidence type="ECO:0000256" key="1">
    <source>
        <dbReference type="SAM" id="MobiDB-lite"/>
    </source>
</evidence>
<dbReference type="Proteomes" id="UP000468928">
    <property type="component" value="Unassembled WGS sequence"/>
</dbReference>
<gene>
    <name evidence="2" type="ORF">GV789_16985</name>
</gene>
<dbReference type="RefSeq" id="WP_163825619.1">
    <property type="nucleotide sequence ID" value="NZ_JAAGUY010000017.1"/>
</dbReference>
<evidence type="ECO:0000313" key="3">
    <source>
        <dbReference type="Proteomes" id="UP000468928"/>
    </source>
</evidence>
<proteinExistence type="predicted"/>
<organism evidence="2 3">
    <name type="scientific">Nocardia cyriacigeorgica</name>
    <dbReference type="NCBI Taxonomy" id="135487"/>
    <lineage>
        <taxon>Bacteria</taxon>
        <taxon>Bacillati</taxon>
        <taxon>Actinomycetota</taxon>
        <taxon>Actinomycetes</taxon>
        <taxon>Mycobacteriales</taxon>
        <taxon>Nocardiaceae</taxon>
        <taxon>Nocardia</taxon>
    </lineage>
</organism>
<reference evidence="2 3" key="1">
    <citation type="submission" date="2020-01" db="EMBL/GenBank/DDBJ databases">
        <title>Genetics and antimicrobial susceptibilities of Nocardia species isolated from the soil; a comparison with species isolated from humans.</title>
        <authorList>
            <person name="Carrasco G."/>
            <person name="Monzon S."/>
            <person name="Sansegundo M."/>
            <person name="Garcia E."/>
            <person name="Garrido N."/>
            <person name="Medina M.J."/>
            <person name="Villalon P."/>
            <person name="Ramirez-Arocha A.C."/>
            <person name="Jimenez P."/>
            <person name="Cuesta I."/>
            <person name="Valdezate S."/>
        </authorList>
    </citation>
    <scope>NUCLEOTIDE SEQUENCE [LARGE SCALE GENOMIC DNA]</scope>
    <source>
        <strain evidence="2 3">CNM20110639</strain>
    </source>
</reference>
<comment type="caution">
    <text evidence="2">The sequence shown here is derived from an EMBL/GenBank/DDBJ whole genome shotgun (WGS) entry which is preliminary data.</text>
</comment>